<evidence type="ECO:0000256" key="8">
    <source>
        <dbReference type="ARBA" id="ARBA00023125"/>
    </source>
</evidence>
<evidence type="ECO:0000256" key="2">
    <source>
        <dbReference type="ARBA" id="ARBA00022741"/>
    </source>
</evidence>
<feature type="domain" description="RecC C-terminal" evidence="11">
    <location>
        <begin position="795"/>
        <end position="1020"/>
    </location>
</feature>
<sequence>MLPPVTLHLHRAARTDVLADALGELLATPLADPFAEEVVVVPAKGVERWLSQRLSHRLGAGPRGGDGVCAGVRFLTPRSLVSLLLGRERDDPWDPERLVWPLLATIDASLDDPVFATLAAHLGHGLDGPDGDLRRTRRYSVALRLAGLFASYAGQRPALVTAWREGAGEDELPADLRWQPELWRRLIEQVGEPAPDVRQADTVQRLRAGAADLPLPGRLTLFGHTRIPVTEVELLAALGEHRDVHLFLPQPSPALWDDLGGLGGVVPRDEDDSAERVGHPLLASLGRDARELRRTLDGVGAALVPAPEPATDTLLGRLQADLRANHAPTPAERAARVHDAADRSLQVHACHGAARQVDVLREVLVGMLQDDPSLEPRDILVMCPDIETYAPLISAGFGLATHEGHPAHELRVKLADRALTSTNPLLAVADALLELSGGRVTAADVLDLAAREPVRQRFGFTDDELDRVGRWVARAGVRWGLDARSRAAFRMDGFPHNTWRTGLDRILLGVAMSGDDHRHLGRGLPLDDVGSNEIDLAGRLAELVDRVDACLTTLAGARTVADWTGGLSVGVRSLTDVSTDDAWQLPQFERELARAAASSHEAELELRLPDVRALLQSRLAGRPTRANFRTGTLTVCTMVPMRSVPHRVVCLVGLDDGVFPRAGAVDGDDVLGRRPLTGERDARSEDRQLLLDAVMAATEALVITYTGADEQSGARRPPAVPLGEILDAADRTTAAPVREQVLTRHPLQPYDARNFERPRPFSFDTAALAGARSAWSVRHEPPPLISAPLPERPRDDVSLQELRAFLGHPVRAFLRERLDVAAPFEPDDLADAIPVTLDSLDKWKVGDHLLSELLAGQDAAAVMTAEQLRGTLPPGGLGTAALTEVVEECQRLWARSAQVREGERRSVDVDVDLGDGRRLTGTVAGVYGTRVVSLGYSRLKARQRLTAWVDLLALSATYPDQHWTAHAIGRERAGPKRALSGPLDHRAVAWLRDLVELRDRGLREPLPIPVATASAWAEARVRELMGQDTPPVEAARRAWETDPHHAFGIAGEDADAFHQRVYGVGAPVELLLDAGLGEHAWRVWEPLLTGAEKVGPL</sequence>
<keyword evidence="6 10" id="KW-0269">Exonuclease</keyword>
<proteinExistence type="inferred from homology"/>
<comment type="similarity">
    <text evidence="10">Belongs to the RecC family.</text>
</comment>
<keyword evidence="5 10" id="KW-0347">Helicase</keyword>
<dbReference type="STRING" id="1045774.SAMN05421872_11447"/>
<dbReference type="Gene3D" id="3.40.50.10930">
    <property type="match status" value="1"/>
</dbReference>
<keyword evidence="3 10" id="KW-0227">DNA damage</keyword>
<dbReference type="GO" id="GO:0005524">
    <property type="term" value="F:ATP binding"/>
    <property type="evidence" value="ECO:0007669"/>
    <property type="project" value="UniProtKB-UniRule"/>
</dbReference>
<keyword evidence="7 10" id="KW-0067">ATP-binding</keyword>
<dbReference type="GO" id="GO:0003677">
    <property type="term" value="F:DNA binding"/>
    <property type="evidence" value="ECO:0007669"/>
    <property type="project" value="UniProtKB-UniRule"/>
</dbReference>
<keyword evidence="8 10" id="KW-0238">DNA-binding</keyword>
<evidence type="ECO:0000256" key="7">
    <source>
        <dbReference type="ARBA" id="ARBA00022840"/>
    </source>
</evidence>
<name>A0A1G6ZUQ6_9ACTN</name>
<evidence type="ECO:0000256" key="5">
    <source>
        <dbReference type="ARBA" id="ARBA00022806"/>
    </source>
</evidence>
<dbReference type="InterPro" id="IPR041500">
    <property type="entry name" value="RecC_C"/>
</dbReference>
<dbReference type="SUPFAM" id="SSF52980">
    <property type="entry name" value="Restriction endonuclease-like"/>
    <property type="match status" value="1"/>
</dbReference>
<dbReference type="InterPro" id="IPR027417">
    <property type="entry name" value="P-loop_NTPase"/>
</dbReference>
<evidence type="ECO:0000313" key="13">
    <source>
        <dbReference type="Proteomes" id="UP000199034"/>
    </source>
</evidence>
<dbReference type="GO" id="GO:0000724">
    <property type="term" value="P:double-strand break repair via homologous recombination"/>
    <property type="evidence" value="ECO:0007669"/>
    <property type="project" value="UniProtKB-UniRule"/>
</dbReference>
<dbReference type="SUPFAM" id="SSF52540">
    <property type="entry name" value="P-loop containing nucleoside triphosphate hydrolases"/>
    <property type="match status" value="2"/>
</dbReference>
<evidence type="ECO:0000256" key="1">
    <source>
        <dbReference type="ARBA" id="ARBA00022722"/>
    </source>
</evidence>
<evidence type="ECO:0000256" key="3">
    <source>
        <dbReference type="ARBA" id="ARBA00022763"/>
    </source>
</evidence>
<dbReference type="Pfam" id="PF04257">
    <property type="entry name" value="Exonuc_V_gamma"/>
    <property type="match status" value="1"/>
</dbReference>
<dbReference type="Proteomes" id="UP000199034">
    <property type="component" value="Unassembled WGS sequence"/>
</dbReference>
<comment type="function">
    <text evidence="10">A helicase/nuclease that prepares dsDNA breaks (DSB) for recombinational DNA repair. Binds to DSBs and unwinds DNA via a highly rapid and processive ATP-dependent bidirectional helicase activity. Unwinds dsDNA until it encounters a Chi (crossover hotspot instigator) sequence from the 3' direction. Cuts ssDNA a few nucleotides 3' to the Chi site. The properties and activities of the enzyme are changed at Chi. The Chi-altered holoenzyme produces a long 3'-ssDNA overhang and facilitates RecA-binding to the ssDNA for homologous DNA recombination and repair. Holoenzyme degrades any linearized DNA that is unable to undergo homologous recombination. In the holoenzyme this subunit recognizes the wild-type Chi sequence, and when added to isolated RecB increases its ATP-dependent helicase processivity.</text>
</comment>
<dbReference type="Gene3D" id="1.10.10.990">
    <property type="match status" value="1"/>
</dbReference>
<dbReference type="InterPro" id="IPR013986">
    <property type="entry name" value="DExx_box_DNA_helicase_dom_sf"/>
</dbReference>
<organism evidence="12 13">
    <name type="scientific">Nocardioides lianchengensis</name>
    <dbReference type="NCBI Taxonomy" id="1045774"/>
    <lineage>
        <taxon>Bacteria</taxon>
        <taxon>Bacillati</taxon>
        <taxon>Actinomycetota</taxon>
        <taxon>Actinomycetes</taxon>
        <taxon>Propionibacteriales</taxon>
        <taxon>Nocardioidaceae</taxon>
        <taxon>Nocardioides</taxon>
    </lineage>
</organism>
<dbReference type="InterPro" id="IPR011335">
    <property type="entry name" value="Restrct_endonuc-II-like"/>
</dbReference>
<keyword evidence="9 10" id="KW-0234">DNA repair</keyword>
<evidence type="ECO:0000256" key="4">
    <source>
        <dbReference type="ARBA" id="ARBA00022801"/>
    </source>
</evidence>
<keyword evidence="4 10" id="KW-0378">Hydrolase</keyword>
<reference evidence="12 13" key="1">
    <citation type="submission" date="2016-10" db="EMBL/GenBank/DDBJ databases">
        <authorList>
            <person name="de Groot N.N."/>
        </authorList>
    </citation>
    <scope>NUCLEOTIDE SEQUENCE [LARGE SCALE GENOMIC DNA]</scope>
    <source>
        <strain evidence="12 13">CGMCC 4.6858</strain>
    </source>
</reference>
<accession>A0A1G6ZUQ6</accession>
<evidence type="ECO:0000313" key="12">
    <source>
        <dbReference type="EMBL" id="SDE06093.1"/>
    </source>
</evidence>
<dbReference type="PANTHER" id="PTHR30591">
    <property type="entry name" value="RECBCD ENZYME SUBUNIT RECC"/>
    <property type="match status" value="1"/>
</dbReference>
<protein>
    <recommendedName>
        <fullName evidence="10">RecBCD enzyme subunit RecC</fullName>
    </recommendedName>
    <alternativeName>
        <fullName evidence="10">Exonuclease V subunit RecC</fullName>
        <shortName evidence="10">ExoV subunit RecC</shortName>
    </alternativeName>
    <alternativeName>
        <fullName evidence="10">Helicase/nuclease RecBCD subunit RecC</fullName>
    </alternativeName>
</protein>
<evidence type="ECO:0000256" key="10">
    <source>
        <dbReference type="HAMAP-Rule" id="MF_01486"/>
    </source>
</evidence>
<dbReference type="GO" id="GO:0009338">
    <property type="term" value="C:exodeoxyribonuclease V complex"/>
    <property type="evidence" value="ECO:0007669"/>
    <property type="project" value="InterPro"/>
</dbReference>
<evidence type="ECO:0000259" key="11">
    <source>
        <dbReference type="Pfam" id="PF17946"/>
    </source>
</evidence>
<gene>
    <name evidence="10" type="primary">recC</name>
    <name evidence="12" type="ORF">SAMN05421872_11447</name>
</gene>
<comment type="miscellaneous">
    <text evidence="10">In the RecBCD complex, RecB has a slow 3'-5' helicase, an exonuclease activity and loads RecA onto ssDNA, RecD has a fast 5'-3' helicase activity, while RecC stimulates the ATPase and processivity of the RecB helicase and contributes to recognition of the Chi site.</text>
</comment>
<dbReference type="Gene3D" id="1.10.10.160">
    <property type="match status" value="1"/>
</dbReference>
<comment type="subunit">
    <text evidence="10">Heterotrimer of RecB, RecC and RecD. All subunits contribute to DNA-binding.</text>
</comment>
<dbReference type="GO" id="GO:0003678">
    <property type="term" value="F:DNA helicase activity"/>
    <property type="evidence" value="ECO:0007669"/>
    <property type="project" value="UniProtKB-UniRule"/>
</dbReference>
<keyword evidence="2 10" id="KW-0547">Nucleotide-binding</keyword>
<dbReference type="EMBL" id="FMZM01000014">
    <property type="protein sequence ID" value="SDE06093.1"/>
    <property type="molecule type" value="Genomic_DNA"/>
</dbReference>
<dbReference type="AlphaFoldDB" id="A0A1G6ZUQ6"/>
<dbReference type="Gene3D" id="3.40.50.300">
    <property type="entry name" value="P-loop containing nucleotide triphosphate hydrolases"/>
    <property type="match status" value="2"/>
</dbReference>
<dbReference type="InterPro" id="IPR006697">
    <property type="entry name" value="RecC"/>
</dbReference>
<dbReference type="Pfam" id="PF17946">
    <property type="entry name" value="RecC_C"/>
    <property type="match status" value="1"/>
</dbReference>
<dbReference type="GO" id="GO:0008854">
    <property type="term" value="F:exodeoxyribonuclease V activity"/>
    <property type="evidence" value="ECO:0007669"/>
    <property type="project" value="InterPro"/>
</dbReference>
<dbReference type="HAMAP" id="MF_01486">
    <property type="entry name" value="RecC"/>
    <property type="match status" value="1"/>
</dbReference>
<keyword evidence="1 10" id="KW-0540">Nuclease</keyword>
<keyword evidence="13" id="KW-1185">Reference proteome</keyword>
<dbReference type="NCBIfam" id="TIGR01450">
    <property type="entry name" value="recC"/>
    <property type="match status" value="1"/>
</dbReference>
<dbReference type="PIRSF" id="PIRSF000980">
    <property type="entry name" value="RecC"/>
    <property type="match status" value="1"/>
</dbReference>
<evidence type="ECO:0000256" key="9">
    <source>
        <dbReference type="ARBA" id="ARBA00023204"/>
    </source>
</evidence>
<dbReference type="PANTHER" id="PTHR30591:SF1">
    <property type="entry name" value="RECBCD ENZYME SUBUNIT RECC"/>
    <property type="match status" value="1"/>
</dbReference>
<evidence type="ECO:0000256" key="6">
    <source>
        <dbReference type="ARBA" id="ARBA00022839"/>
    </source>
</evidence>